<gene>
    <name evidence="3" type="ORF">GCM10025869_04130</name>
</gene>
<keyword evidence="1" id="KW-1133">Transmembrane helix</keyword>
<reference evidence="4" key="1">
    <citation type="journal article" date="2019" name="Int. J. Syst. Evol. Microbiol.">
        <title>The Global Catalogue of Microorganisms (GCM) 10K type strain sequencing project: providing services to taxonomists for standard genome sequencing and annotation.</title>
        <authorList>
            <consortium name="The Broad Institute Genomics Platform"/>
            <consortium name="The Broad Institute Genome Sequencing Center for Infectious Disease"/>
            <person name="Wu L."/>
            <person name="Ma J."/>
        </authorList>
    </citation>
    <scope>NUCLEOTIDE SEQUENCE [LARGE SCALE GENOMIC DNA]</scope>
    <source>
        <strain evidence="4">NBRC 108755</strain>
    </source>
</reference>
<proteinExistence type="predicted"/>
<feature type="domain" description="Protein-glutamine gamma-glutamyltransferase-like C-terminal" evidence="2">
    <location>
        <begin position="144"/>
        <end position="213"/>
    </location>
</feature>
<protein>
    <recommendedName>
        <fullName evidence="2">Protein-glutamine gamma-glutamyltransferase-like C-terminal domain-containing protein</fullName>
    </recommendedName>
</protein>
<dbReference type="EMBL" id="BSVA01000001">
    <property type="protein sequence ID" value="GMA89884.1"/>
    <property type="molecule type" value="Genomic_DNA"/>
</dbReference>
<feature type="transmembrane region" description="Helical" evidence="1">
    <location>
        <begin position="72"/>
        <end position="94"/>
    </location>
</feature>
<name>A0ABQ6JS26_9MICO</name>
<comment type="caution">
    <text evidence="3">The sequence shown here is derived from an EMBL/GenBank/DDBJ whole genome shotgun (WGS) entry which is preliminary data.</text>
</comment>
<dbReference type="InterPro" id="IPR025403">
    <property type="entry name" value="TgpA-like_C"/>
</dbReference>
<sequence length="240" mass="26338">MGMTWATARGPLAVPFDTPLDPDREEARRLLQEELAKARYQEREAAETPQWLKDFYEWLQDLLNSLGGEGTVPGWIVLLVIVALAVVVVAFLVFGVPRLRARSRVGATGDELFEADDHRDAAAMRRDADAAARAGRWDEAIAERFRAIARSLHERTLVSTVPGSTAHDVARRAAAPLPEHAVALEVAAHDFDAVRYLGDPGDRARYETLAALDTAVQRTRPVLEPVATAAGDEPFARVEP</sequence>
<keyword evidence="1" id="KW-0472">Membrane</keyword>
<evidence type="ECO:0000313" key="4">
    <source>
        <dbReference type="Proteomes" id="UP001157069"/>
    </source>
</evidence>
<evidence type="ECO:0000259" key="2">
    <source>
        <dbReference type="Pfam" id="PF13559"/>
    </source>
</evidence>
<organism evidence="3 4">
    <name type="scientific">Homoserinibacter gongjuensis</name>
    <dbReference type="NCBI Taxonomy" id="1162968"/>
    <lineage>
        <taxon>Bacteria</taxon>
        <taxon>Bacillati</taxon>
        <taxon>Actinomycetota</taxon>
        <taxon>Actinomycetes</taxon>
        <taxon>Micrococcales</taxon>
        <taxon>Microbacteriaceae</taxon>
        <taxon>Homoserinibacter</taxon>
    </lineage>
</organism>
<evidence type="ECO:0000256" key="1">
    <source>
        <dbReference type="SAM" id="Phobius"/>
    </source>
</evidence>
<dbReference type="Proteomes" id="UP001157069">
    <property type="component" value="Unassembled WGS sequence"/>
</dbReference>
<accession>A0ABQ6JS26</accession>
<evidence type="ECO:0000313" key="3">
    <source>
        <dbReference type="EMBL" id="GMA89884.1"/>
    </source>
</evidence>
<dbReference type="Pfam" id="PF13559">
    <property type="entry name" value="DUF4129"/>
    <property type="match status" value="1"/>
</dbReference>
<keyword evidence="1" id="KW-0812">Transmembrane</keyword>
<keyword evidence="4" id="KW-1185">Reference proteome</keyword>